<dbReference type="GO" id="GO:0008483">
    <property type="term" value="F:transaminase activity"/>
    <property type="evidence" value="ECO:0007669"/>
    <property type="project" value="UniProtKB-KW"/>
</dbReference>
<gene>
    <name evidence="3" type="ORF">L1I30_09760</name>
</gene>
<sequence>MKNLRKAFPVLQQYIYLNTAASGPLSEKVFDFRQEHDLDFLVSGCILKEKQGEMLAKIRETVGGFFKCEPNRVALVPNFSYGFNTLLEGIESDKSFLLLEDEYPSISWPITSREFKTYTVSLSATLEEDIENALKNYNPDVFAFSIVQYISGLKLSIDFLKQMKQKFPDTLFIADGTQYCGTEIFNFDDSGLDVLLCSGYKWLNAGYGNGFVLFQEDVPKKIFPKTTGFNSLQGKYKAQEGNFLGKFEPGHQDTLNYGSLMTALKYLNEVNLEVVEEINKKLSVIAKKELTTLGVLDEIVVKRSHHSTIFNIKGDKNLYDHLRNNDILASLKGPGIRVSFHYYNTEEEIQELVKALSEYLKK</sequence>
<comment type="caution">
    <text evidence="3">The sequence shown here is derived from an EMBL/GenBank/DDBJ whole genome shotgun (WGS) entry which is preliminary data.</text>
</comment>
<evidence type="ECO:0000256" key="1">
    <source>
        <dbReference type="ARBA" id="ARBA00022898"/>
    </source>
</evidence>
<keyword evidence="3" id="KW-0032">Aminotransferase</keyword>
<keyword evidence="1" id="KW-0663">Pyridoxal phosphate</keyword>
<dbReference type="Gene3D" id="3.40.640.10">
    <property type="entry name" value="Type I PLP-dependent aspartate aminotransferase-like (Major domain)"/>
    <property type="match status" value="1"/>
</dbReference>
<evidence type="ECO:0000313" key="3">
    <source>
        <dbReference type="EMBL" id="MCF4101951.1"/>
    </source>
</evidence>
<dbReference type="Pfam" id="PF00266">
    <property type="entry name" value="Aminotran_5"/>
    <property type="match status" value="1"/>
</dbReference>
<dbReference type="InterPro" id="IPR000192">
    <property type="entry name" value="Aminotrans_V_dom"/>
</dbReference>
<keyword evidence="3" id="KW-0808">Transferase</keyword>
<proteinExistence type="predicted"/>
<dbReference type="EMBL" id="JAKGTH010000009">
    <property type="protein sequence ID" value="MCF4101951.1"/>
    <property type="molecule type" value="Genomic_DNA"/>
</dbReference>
<name>A0ABS9EGG4_9FLAO</name>
<evidence type="ECO:0000259" key="2">
    <source>
        <dbReference type="Pfam" id="PF00266"/>
    </source>
</evidence>
<dbReference type="Proteomes" id="UP001179363">
    <property type="component" value="Unassembled WGS sequence"/>
</dbReference>
<dbReference type="PANTHER" id="PTHR43586:SF15">
    <property type="entry name" value="BLR3095 PROTEIN"/>
    <property type="match status" value="1"/>
</dbReference>
<dbReference type="InterPro" id="IPR015424">
    <property type="entry name" value="PyrdxlP-dep_Trfase"/>
</dbReference>
<feature type="domain" description="Aminotransferase class V" evidence="2">
    <location>
        <begin position="15"/>
        <end position="352"/>
    </location>
</feature>
<evidence type="ECO:0000313" key="4">
    <source>
        <dbReference type="Proteomes" id="UP001179363"/>
    </source>
</evidence>
<organism evidence="3 4">
    <name type="scientific">Gillisia lutea</name>
    <dbReference type="NCBI Taxonomy" id="2909668"/>
    <lineage>
        <taxon>Bacteria</taxon>
        <taxon>Pseudomonadati</taxon>
        <taxon>Bacteroidota</taxon>
        <taxon>Flavobacteriia</taxon>
        <taxon>Flavobacteriales</taxon>
        <taxon>Flavobacteriaceae</taxon>
        <taxon>Gillisia</taxon>
    </lineage>
</organism>
<dbReference type="Gene3D" id="3.90.1150.10">
    <property type="entry name" value="Aspartate Aminotransferase, domain 1"/>
    <property type="match status" value="1"/>
</dbReference>
<dbReference type="SUPFAM" id="SSF53383">
    <property type="entry name" value="PLP-dependent transferases"/>
    <property type="match status" value="1"/>
</dbReference>
<dbReference type="InterPro" id="IPR015422">
    <property type="entry name" value="PyrdxlP-dep_Trfase_small"/>
</dbReference>
<accession>A0ABS9EGG4</accession>
<dbReference type="PANTHER" id="PTHR43586">
    <property type="entry name" value="CYSTEINE DESULFURASE"/>
    <property type="match status" value="1"/>
</dbReference>
<reference evidence="3" key="1">
    <citation type="submission" date="2022-01" db="EMBL/GenBank/DDBJ databases">
        <title>Gillisia lutea sp. nov., isolated from marine plastic residues from the Malvarosa beach (Valencia, Spain).</title>
        <authorList>
            <person name="Vidal-Verdu A."/>
            <person name="Molina-Menor E."/>
            <person name="Satari L."/>
            <person name="Pascual J."/>
            <person name="Pereto J."/>
            <person name="Porcar M."/>
        </authorList>
    </citation>
    <scope>NUCLEOTIDE SEQUENCE</scope>
    <source>
        <strain evidence="3">M10.2A</strain>
    </source>
</reference>
<keyword evidence="4" id="KW-1185">Reference proteome</keyword>
<dbReference type="InterPro" id="IPR015421">
    <property type="entry name" value="PyrdxlP-dep_Trfase_major"/>
</dbReference>
<dbReference type="RefSeq" id="WP_236134101.1">
    <property type="nucleotide sequence ID" value="NZ_JAKGTH010000009.1"/>
</dbReference>
<protein>
    <submittedName>
        <fullName evidence="3">Aminotransferase class V-fold PLP-dependent enzyme</fullName>
    </submittedName>
</protein>